<reference evidence="1 2" key="1">
    <citation type="submission" date="2016-11" db="EMBL/GenBank/DDBJ databases">
        <authorList>
            <person name="Jaros S."/>
            <person name="Januszkiewicz K."/>
            <person name="Wedrychowicz H."/>
        </authorList>
    </citation>
    <scope>NUCLEOTIDE SEQUENCE [LARGE SCALE GENOMIC DNA]</scope>
    <source>
        <strain evidence="1 2">DSM 46144</strain>
    </source>
</reference>
<dbReference type="Proteomes" id="UP000184440">
    <property type="component" value="Unassembled WGS sequence"/>
</dbReference>
<evidence type="ECO:0000313" key="2">
    <source>
        <dbReference type="Proteomes" id="UP000184440"/>
    </source>
</evidence>
<name>A0A1M7RJ66_9ACTN</name>
<keyword evidence="2" id="KW-1185">Reference proteome</keyword>
<evidence type="ECO:0000313" key="1">
    <source>
        <dbReference type="EMBL" id="SHN46304.1"/>
    </source>
</evidence>
<proteinExistence type="predicted"/>
<protein>
    <submittedName>
        <fullName evidence="1">Uncharacterized protein</fullName>
    </submittedName>
</protein>
<sequence>MPELEPDLSNSDGRRPFRIVVDVLATAEQVQMLHGIIGRAVCGAPDDHPGPCRIAWTMSGAGSDEDDYDGSYGLDAPEAEFIREQLEPVPVWPKEDVDRSLGI</sequence>
<gene>
    <name evidence="1" type="ORF">SAMN05443668_114138</name>
</gene>
<accession>A0A1M7RJ66</accession>
<dbReference type="AlphaFoldDB" id="A0A1M7RJ66"/>
<dbReference type="EMBL" id="FRCS01000014">
    <property type="protein sequence ID" value="SHN46304.1"/>
    <property type="molecule type" value="Genomic_DNA"/>
</dbReference>
<organism evidence="1 2">
    <name type="scientific">Cryptosporangium aurantiacum</name>
    <dbReference type="NCBI Taxonomy" id="134849"/>
    <lineage>
        <taxon>Bacteria</taxon>
        <taxon>Bacillati</taxon>
        <taxon>Actinomycetota</taxon>
        <taxon>Actinomycetes</taxon>
        <taxon>Cryptosporangiales</taxon>
        <taxon>Cryptosporangiaceae</taxon>
        <taxon>Cryptosporangium</taxon>
    </lineage>
</organism>